<proteinExistence type="predicted"/>
<dbReference type="EMBL" id="AMFJ01000419">
    <property type="protein sequence ID" value="EKE27819.1"/>
    <property type="molecule type" value="Genomic_DNA"/>
</dbReference>
<sequence>MGKVRTIPVGWVHTEILVQRIIWRLEKEELSQELQDKIRTSVQESIQQVADESGFNIVWAGISN</sequence>
<accession>K2GC57</accession>
<evidence type="ECO:0000313" key="1">
    <source>
        <dbReference type="EMBL" id="EKE27819.1"/>
    </source>
</evidence>
<dbReference type="AlphaFoldDB" id="K2GC57"/>
<reference evidence="1" key="1">
    <citation type="journal article" date="2012" name="Science">
        <title>Fermentation, hydrogen, and sulfur metabolism in multiple uncultivated bacterial phyla.</title>
        <authorList>
            <person name="Wrighton K.C."/>
            <person name="Thomas B.C."/>
            <person name="Sharon I."/>
            <person name="Miller C.S."/>
            <person name="Castelle C.J."/>
            <person name="VerBerkmoes N.C."/>
            <person name="Wilkins M.J."/>
            <person name="Hettich R.L."/>
            <person name="Lipton M.S."/>
            <person name="Williams K.H."/>
            <person name="Long P.E."/>
            <person name="Banfield J.F."/>
        </authorList>
    </citation>
    <scope>NUCLEOTIDE SEQUENCE [LARGE SCALE GENOMIC DNA]</scope>
</reference>
<comment type="caution">
    <text evidence="1">The sequence shown here is derived from an EMBL/GenBank/DDBJ whole genome shotgun (WGS) entry which is preliminary data.</text>
</comment>
<protein>
    <submittedName>
        <fullName evidence="1">Uncharacterized protein</fullName>
    </submittedName>
</protein>
<name>K2GC57_9BACT</name>
<gene>
    <name evidence="1" type="ORF">ACD_3C00145G0005</name>
</gene>
<organism evidence="1">
    <name type="scientific">uncultured bacterium</name>
    <name type="common">gcode 4</name>
    <dbReference type="NCBI Taxonomy" id="1234023"/>
    <lineage>
        <taxon>Bacteria</taxon>
        <taxon>environmental samples</taxon>
    </lineage>
</organism>